<dbReference type="KEGG" id="csl:COCSUDRAFT_37237"/>
<dbReference type="eggNOG" id="ENOG502SA8E">
    <property type="taxonomic scope" value="Eukaryota"/>
</dbReference>
<protein>
    <submittedName>
        <fullName evidence="2">Rhodanese-like protein</fullName>
    </submittedName>
</protein>
<dbReference type="PANTHER" id="PTHR44086">
    <property type="entry name" value="THIOSULFATE SULFURTRANSFERASE RDL2, MITOCHONDRIAL-RELATED"/>
    <property type="match status" value="1"/>
</dbReference>
<evidence type="ECO:0000259" key="1">
    <source>
        <dbReference type="PROSITE" id="PS50206"/>
    </source>
</evidence>
<name>I0YUF8_COCSC</name>
<gene>
    <name evidence="2" type="ORF">COCSUDRAFT_37237</name>
</gene>
<dbReference type="CDD" id="cd00158">
    <property type="entry name" value="RHOD"/>
    <property type="match status" value="1"/>
</dbReference>
<dbReference type="OrthoDB" id="511248at2759"/>
<dbReference type="PROSITE" id="PS50206">
    <property type="entry name" value="RHODANESE_3"/>
    <property type="match status" value="1"/>
</dbReference>
<dbReference type="SUPFAM" id="SSF52821">
    <property type="entry name" value="Rhodanese/Cell cycle control phosphatase"/>
    <property type="match status" value="1"/>
</dbReference>
<dbReference type="GO" id="GO:0004792">
    <property type="term" value="F:thiosulfate-cyanide sulfurtransferase activity"/>
    <property type="evidence" value="ECO:0007669"/>
    <property type="project" value="TreeGrafter"/>
</dbReference>
<dbReference type="SMART" id="SM00450">
    <property type="entry name" value="RHOD"/>
    <property type="match status" value="1"/>
</dbReference>
<reference evidence="2 3" key="1">
    <citation type="journal article" date="2012" name="Genome Biol.">
        <title>The genome of the polar eukaryotic microalga coccomyxa subellipsoidea reveals traits of cold adaptation.</title>
        <authorList>
            <person name="Blanc G."/>
            <person name="Agarkova I."/>
            <person name="Grimwood J."/>
            <person name="Kuo A."/>
            <person name="Brueggeman A."/>
            <person name="Dunigan D."/>
            <person name="Gurnon J."/>
            <person name="Ladunga I."/>
            <person name="Lindquist E."/>
            <person name="Lucas S."/>
            <person name="Pangilinan J."/>
            <person name="Proschold T."/>
            <person name="Salamov A."/>
            <person name="Schmutz J."/>
            <person name="Weeks D."/>
            <person name="Yamada T."/>
            <person name="Claverie J.M."/>
            <person name="Grigoriev I."/>
            <person name="Van Etten J."/>
            <person name="Lomsadze A."/>
            <person name="Borodovsky M."/>
        </authorList>
    </citation>
    <scope>NUCLEOTIDE SEQUENCE [LARGE SCALE GENOMIC DNA]</scope>
    <source>
        <strain evidence="2 3">C-169</strain>
    </source>
</reference>
<dbReference type="InterPro" id="IPR001763">
    <property type="entry name" value="Rhodanese-like_dom"/>
</dbReference>
<dbReference type="STRING" id="574566.I0YUF8"/>
<keyword evidence="3" id="KW-1185">Reference proteome</keyword>
<dbReference type="AlphaFoldDB" id="I0YUF8"/>
<evidence type="ECO:0000313" key="2">
    <source>
        <dbReference type="EMBL" id="EIE22027.1"/>
    </source>
</evidence>
<dbReference type="Proteomes" id="UP000007264">
    <property type="component" value="Unassembled WGS sequence"/>
</dbReference>
<sequence>MASSKSEQLKTLYQSYAHEFPEVKSIRASELHAELEEDKDSSKIILIDVRTAEEQKVSRLPGNVLTKEEFEICKQRYLNSPLVTYCTAGVRSGRYAKVLQEEGFKNVRNFEGSILAWTQAGYPLVTPDQEATKQVHVCAEQWALQGDDYKPVWFSGLKGALLAVGGWGSNIWKKAFGKK</sequence>
<proteinExistence type="predicted"/>
<comment type="caution">
    <text evidence="2">The sequence shown here is derived from an EMBL/GenBank/DDBJ whole genome shotgun (WGS) entry which is preliminary data.</text>
</comment>
<feature type="domain" description="Rhodanese" evidence="1">
    <location>
        <begin position="40"/>
        <end position="126"/>
    </location>
</feature>
<organism evidence="2 3">
    <name type="scientific">Coccomyxa subellipsoidea (strain C-169)</name>
    <name type="common">Green microalga</name>
    <dbReference type="NCBI Taxonomy" id="574566"/>
    <lineage>
        <taxon>Eukaryota</taxon>
        <taxon>Viridiplantae</taxon>
        <taxon>Chlorophyta</taxon>
        <taxon>core chlorophytes</taxon>
        <taxon>Trebouxiophyceae</taxon>
        <taxon>Trebouxiophyceae incertae sedis</taxon>
        <taxon>Coccomyxaceae</taxon>
        <taxon>Coccomyxa</taxon>
        <taxon>Coccomyxa subellipsoidea</taxon>
    </lineage>
</organism>
<dbReference type="RefSeq" id="XP_005646571.1">
    <property type="nucleotide sequence ID" value="XM_005646514.1"/>
</dbReference>
<evidence type="ECO:0000313" key="3">
    <source>
        <dbReference type="Proteomes" id="UP000007264"/>
    </source>
</evidence>
<accession>I0YUF8</accession>
<dbReference type="InterPro" id="IPR036873">
    <property type="entry name" value="Rhodanese-like_dom_sf"/>
</dbReference>
<dbReference type="Gene3D" id="3.40.250.10">
    <property type="entry name" value="Rhodanese-like domain"/>
    <property type="match status" value="1"/>
</dbReference>
<dbReference type="GeneID" id="17040012"/>
<dbReference type="Pfam" id="PF00581">
    <property type="entry name" value="Rhodanese"/>
    <property type="match status" value="1"/>
</dbReference>
<dbReference type="EMBL" id="AGSI01000011">
    <property type="protein sequence ID" value="EIE22027.1"/>
    <property type="molecule type" value="Genomic_DNA"/>
</dbReference>
<dbReference type="PANTHER" id="PTHR44086:SF13">
    <property type="entry name" value="THIOSULFATE SULFURTRANSFERASE PSPE"/>
    <property type="match status" value="1"/>
</dbReference>